<dbReference type="InterPro" id="IPR036812">
    <property type="entry name" value="NAD(P)_OxRdtase_dom_sf"/>
</dbReference>
<sequence length="406" mass="44664">MTRTANTYGSPSYEGRLRVHEGDDAGSKRPENGSDRARAPFYSTNALTRKDPAVSHAITRLPSRRHFKSRSGRSLQFTSLGFGSAPLGNLYRALNNEQARLTLEAAWQHGVRYYDTAPLYGYGLAETRVGSFLREQQRDDYLLSTKVGRLLKRCAPEQRDGIGKFFEVPSREVIYDYSYDGVMRSLEASFERLGADRIDIVLCHDIDIFTHGSAEASAQRTREFLDGGVRALSDLRSQGVVAAIGIGVNEWQVSETVARNTDVDLFLLAGRYTLLEQESLDSFLPLCMKKDMGVIIGGPFNSGILATGPKPGAYFNYGPASPDILKRVAAIEAVCRAHQVALRDAALQFPLMHPAVVSVIPGAITPAELQGNVESMQTPIPAQLWSDLRTEGLLRPDAPVVENMQV</sequence>
<dbReference type="Gene3D" id="3.20.20.100">
    <property type="entry name" value="NADP-dependent oxidoreductase domain"/>
    <property type="match status" value="1"/>
</dbReference>
<gene>
    <name evidence="3" type="ORF">FSB64_34250</name>
</gene>
<name>A0ABX2NW30_9BURK</name>
<evidence type="ECO:0000313" key="4">
    <source>
        <dbReference type="Proteomes" id="UP000821598"/>
    </source>
</evidence>
<organism evidence="3 4">
    <name type="scientific">Paraburkholderia youngii</name>
    <dbReference type="NCBI Taxonomy" id="2782701"/>
    <lineage>
        <taxon>Bacteria</taxon>
        <taxon>Pseudomonadati</taxon>
        <taxon>Pseudomonadota</taxon>
        <taxon>Betaproteobacteria</taxon>
        <taxon>Burkholderiales</taxon>
        <taxon>Burkholderiaceae</taxon>
        <taxon>Paraburkholderia</taxon>
    </lineage>
</organism>
<dbReference type="PANTHER" id="PTHR42686:SF1">
    <property type="entry name" value="GH17980P-RELATED"/>
    <property type="match status" value="1"/>
</dbReference>
<dbReference type="InterPro" id="IPR020471">
    <property type="entry name" value="AKR"/>
</dbReference>
<feature type="compositionally biased region" description="Polar residues" evidence="1">
    <location>
        <begin position="1"/>
        <end position="10"/>
    </location>
</feature>
<dbReference type="SUPFAM" id="SSF51430">
    <property type="entry name" value="NAD(P)-linked oxidoreductase"/>
    <property type="match status" value="1"/>
</dbReference>
<keyword evidence="4" id="KW-1185">Reference proteome</keyword>
<dbReference type="InterPro" id="IPR023210">
    <property type="entry name" value="NADP_OxRdtase_dom"/>
</dbReference>
<protein>
    <submittedName>
        <fullName evidence="3">Aldo/keto reductase</fullName>
    </submittedName>
</protein>
<reference evidence="3 4" key="1">
    <citation type="submission" date="2019-08" db="EMBL/GenBank/DDBJ databases">
        <title>Paraburkholderia simonii sp. nov. and P. youngii sp. nov. Brazilian and Mexican Mimosa-associated rhizobia.</title>
        <authorList>
            <person name="Mavima L."/>
            <person name="Beukes C.W."/>
            <person name="Palmer M."/>
            <person name="De Meyer S.E."/>
            <person name="James E.K."/>
            <person name="Maluk M."/>
            <person name="Avontuur J.R."/>
            <person name="Chan W.Y."/>
            <person name="Venter S.N."/>
            <person name="Steenkamp E.T."/>
        </authorList>
    </citation>
    <scope>NUCLEOTIDE SEQUENCE [LARGE SCALE GENOMIC DNA]</scope>
    <source>
        <strain evidence="3 4">JPY454</strain>
    </source>
</reference>
<feature type="region of interest" description="Disordered" evidence="1">
    <location>
        <begin position="1"/>
        <end position="39"/>
    </location>
</feature>
<feature type="domain" description="NADP-dependent oxidoreductase" evidence="2">
    <location>
        <begin position="80"/>
        <end position="388"/>
    </location>
</feature>
<evidence type="ECO:0000259" key="2">
    <source>
        <dbReference type="Pfam" id="PF00248"/>
    </source>
</evidence>
<feature type="compositionally biased region" description="Basic and acidic residues" evidence="1">
    <location>
        <begin position="15"/>
        <end position="38"/>
    </location>
</feature>
<dbReference type="EMBL" id="VOMC01000053">
    <property type="protein sequence ID" value="NVI08706.1"/>
    <property type="molecule type" value="Genomic_DNA"/>
</dbReference>
<dbReference type="Proteomes" id="UP000821598">
    <property type="component" value="Unassembled WGS sequence"/>
</dbReference>
<dbReference type="PANTHER" id="PTHR42686">
    <property type="entry name" value="GH17980P-RELATED"/>
    <property type="match status" value="1"/>
</dbReference>
<dbReference type="Pfam" id="PF00248">
    <property type="entry name" value="Aldo_ket_red"/>
    <property type="match status" value="1"/>
</dbReference>
<comment type="caution">
    <text evidence="3">The sequence shown here is derived from an EMBL/GenBank/DDBJ whole genome shotgun (WGS) entry which is preliminary data.</text>
</comment>
<evidence type="ECO:0000313" key="3">
    <source>
        <dbReference type="EMBL" id="NVI08706.1"/>
    </source>
</evidence>
<proteinExistence type="predicted"/>
<evidence type="ECO:0000256" key="1">
    <source>
        <dbReference type="SAM" id="MobiDB-lite"/>
    </source>
</evidence>
<accession>A0ABX2NW30</accession>